<evidence type="ECO:0000313" key="1">
    <source>
        <dbReference type="EMBL" id="GAG20950.1"/>
    </source>
</evidence>
<protein>
    <submittedName>
        <fullName evidence="1">Uncharacterized protein</fullName>
    </submittedName>
</protein>
<comment type="caution">
    <text evidence="1">The sequence shown here is derived from an EMBL/GenBank/DDBJ whole genome shotgun (WGS) entry which is preliminary data.</text>
</comment>
<reference evidence="1" key="1">
    <citation type="journal article" date="2014" name="Front. Microbiol.">
        <title>High frequency of phylogenetically diverse reductive dehalogenase-homologous genes in deep subseafloor sedimentary metagenomes.</title>
        <authorList>
            <person name="Kawai M."/>
            <person name="Futagami T."/>
            <person name="Toyoda A."/>
            <person name="Takaki Y."/>
            <person name="Nishi S."/>
            <person name="Hori S."/>
            <person name="Arai W."/>
            <person name="Tsubouchi T."/>
            <person name="Morono Y."/>
            <person name="Uchiyama I."/>
            <person name="Ito T."/>
            <person name="Fujiyama A."/>
            <person name="Inagaki F."/>
            <person name="Takami H."/>
        </authorList>
    </citation>
    <scope>NUCLEOTIDE SEQUENCE</scope>
    <source>
        <strain evidence="1">Expedition CK06-06</strain>
    </source>
</reference>
<feature type="non-terminal residue" evidence="1">
    <location>
        <position position="1"/>
    </location>
</feature>
<gene>
    <name evidence="1" type="ORF">S01H1_49277</name>
</gene>
<accession>X0VRX0</accession>
<name>X0VRX0_9ZZZZ</name>
<sequence>PVGAAHYLHEHIPGSKLEVTEEYGAPIHGESLYRKIEAFIEEATARSPP</sequence>
<dbReference type="EMBL" id="BARS01031686">
    <property type="protein sequence ID" value="GAG20950.1"/>
    <property type="molecule type" value="Genomic_DNA"/>
</dbReference>
<dbReference type="AlphaFoldDB" id="X0VRX0"/>
<organism evidence="1">
    <name type="scientific">marine sediment metagenome</name>
    <dbReference type="NCBI Taxonomy" id="412755"/>
    <lineage>
        <taxon>unclassified sequences</taxon>
        <taxon>metagenomes</taxon>
        <taxon>ecological metagenomes</taxon>
    </lineage>
</organism>
<proteinExistence type="predicted"/>